<dbReference type="GO" id="GO:0110154">
    <property type="term" value="P:RNA decapping"/>
    <property type="evidence" value="ECO:0007669"/>
    <property type="project" value="TreeGrafter"/>
</dbReference>
<gene>
    <name evidence="2" type="ORF">DFQ59_11319</name>
</gene>
<protein>
    <submittedName>
        <fullName evidence="2">Serine/threonine protein phosphatase 1</fullName>
    </submittedName>
</protein>
<dbReference type="RefSeq" id="WP_114280987.1">
    <property type="nucleotide sequence ID" value="NZ_QPJY01000013.1"/>
</dbReference>
<dbReference type="PROSITE" id="PS00125">
    <property type="entry name" value="SER_THR_PHOSPHATASE"/>
    <property type="match status" value="1"/>
</dbReference>
<dbReference type="Proteomes" id="UP000252707">
    <property type="component" value="Unassembled WGS sequence"/>
</dbReference>
<dbReference type="PANTHER" id="PTHR42850:SF10">
    <property type="entry name" value="SERINE_THREONINE-PROTEIN PHOSPHATASE 1"/>
    <property type="match status" value="1"/>
</dbReference>
<evidence type="ECO:0000259" key="1">
    <source>
        <dbReference type="PROSITE" id="PS00125"/>
    </source>
</evidence>
<comment type="caution">
    <text evidence="2">The sequence shown here is derived from an EMBL/GenBank/DDBJ whole genome shotgun (WGS) entry which is preliminary data.</text>
</comment>
<dbReference type="InterPro" id="IPR006186">
    <property type="entry name" value="Ser/Thr-sp_prot-phosphatase"/>
</dbReference>
<reference evidence="2 3" key="1">
    <citation type="submission" date="2018-07" db="EMBL/GenBank/DDBJ databases">
        <title>Genomic Encyclopedia of Type Strains, Phase IV (KMG-IV): sequencing the most valuable type-strain genomes for metagenomic binning, comparative biology and taxonomic classification.</title>
        <authorList>
            <person name="Goeker M."/>
        </authorList>
    </citation>
    <scope>NUCLEOTIDE SEQUENCE [LARGE SCALE GENOMIC DNA]</scope>
    <source>
        <strain evidence="2 3">DSM 26407</strain>
    </source>
</reference>
<dbReference type="InterPro" id="IPR004843">
    <property type="entry name" value="Calcineurin-like_PHP"/>
</dbReference>
<proteinExistence type="predicted"/>
<sequence>MTTTRTTAPVRRFAANTSGRDFVAGDIHGEFSRLEACLEGVAFAPERDRLFSVGDLIDRGPDSPAALEWLARPWFHAVRGNHEEMALQAEHDPDMAEAWLWNGGEWWLAAGPALRRALRPALRRLPLAIEVAGARERRYGIVHADLPPGRDWDGFLRDLERGDPVALEYALWSRSRALRGSAGPVAGVCAVYCGHTPLPAPRRVGNVHFIDTGACYRGTLTLLRLGAEPG</sequence>
<dbReference type="PANTHER" id="PTHR42850">
    <property type="entry name" value="METALLOPHOSPHOESTERASE"/>
    <property type="match status" value="1"/>
</dbReference>
<accession>A0A369BTN3</accession>
<organism evidence="2 3">
    <name type="scientific">Thioalbus denitrificans</name>
    <dbReference type="NCBI Taxonomy" id="547122"/>
    <lineage>
        <taxon>Bacteria</taxon>
        <taxon>Pseudomonadati</taxon>
        <taxon>Pseudomonadota</taxon>
        <taxon>Gammaproteobacteria</taxon>
        <taxon>Chromatiales</taxon>
        <taxon>Ectothiorhodospiraceae</taxon>
        <taxon>Thioalbus</taxon>
    </lineage>
</organism>
<dbReference type="GO" id="GO:0005737">
    <property type="term" value="C:cytoplasm"/>
    <property type="evidence" value="ECO:0007669"/>
    <property type="project" value="TreeGrafter"/>
</dbReference>
<dbReference type="SUPFAM" id="SSF56300">
    <property type="entry name" value="Metallo-dependent phosphatases"/>
    <property type="match status" value="1"/>
</dbReference>
<dbReference type="GO" id="GO:0008803">
    <property type="term" value="F:bis(5'-nucleosyl)-tetraphosphatase (symmetrical) activity"/>
    <property type="evidence" value="ECO:0007669"/>
    <property type="project" value="TreeGrafter"/>
</dbReference>
<dbReference type="EMBL" id="QPJY01000013">
    <property type="protein sequence ID" value="RCX24923.1"/>
    <property type="molecule type" value="Genomic_DNA"/>
</dbReference>
<name>A0A369BTN3_9GAMM</name>
<dbReference type="GO" id="GO:0016791">
    <property type="term" value="F:phosphatase activity"/>
    <property type="evidence" value="ECO:0007669"/>
    <property type="project" value="TreeGrafter"/>
</dbReference>
<evidence type="ECO:0000313" key="2">
    <source>
        <dbReference type="EMBL" id="RCX24923.1"/>
    </source>
</evidence>
<dbReference type="OrthoDB" id="5296354at2"/>
<dbReference type="AlphaFoldDB" id="A0A369BTN3"/>
<feature type="domain" description="Serine/threonine specific protein phosphatases" evidence="1">
    <location>
        <begin position="78"/>
        <end position="83"/>
    </location>
</feature>
<dbReference type="InterPro" id="IPR050126">
    <property type="entry name" value="Ap4A_hydrolase"/>
</dbReference>
<keyword evidence="3" id="KW-1185">Reference proteome</keyword>
<dbReference type="InterPro" id="IPR029052">
    <property type="entry name" value="Metallo-depent_PP-like"/>
</dbReference>
<evidence type="ECO:0000313" key="3">
    <source>
        <dbReference type="Proteomes" id="UP000252707"/>
    </source>
</evidence>
<dbReference type="Pfam" id="PF00149">
    <property type="entry name" value="Metallophos"/>
    <property type="match status" value="1"/>
</dbReference>
<dbReference type="Gene3D" id="3.60.21.10">
    <property type="match status" value="1"/>
</dbReference>